<dbReference type="PATRIC" id="fig|1423790.3.peg.664"/>
<dbReference type="InterPro" id="IPR050771">
    <property type="entry name" value="Alpha-ketoacid_DH_E1_comp"/>
</dbReference>
<dbReference type="InterPro" id="IPR017596">
    <property type="entry name" value="PdhA/BkdA"/>
</dbReference>
<evidence type="ECO:0000256" key="5">
    <source>
        <dbReference type="ARBA" id="ARBA00023002"/>
    </source>
</evidence>
<evidence type="ECO:0000256" key="10">
    <source>
        <dbReference type="RuleBase" id="RU366007"/>
    </source>
</evidence>
<feature type="domain" description="Dehydrogenase E1 component" evidence="11">
    <location>
        <begin position="51"/>
        <end position="336"/>
    </location>
</feature>
<comment type="subunit">
    <text evidence="2 10">Heterodimer of an alpha and a beta chain.</text>
</comment>
<dbReference type="EC" id="1.2.4.1" evidence="3 10"/>
<dbReference type="PANTHER" id="PTHR43380:SF1">
    <property type="entry name" value="2-OXOISOVALERATE DEHYDROGENASE SUBUNIT ALPHA, MITOCHONDRIAL"/>
    <property type="match status" value="1"/>
</dbReference>
<gene>
    <name evidence="12" type="ORF">BN53_02850</name>
</gene>
<dbReference type="GO" id="GO:0004739">
    <property type="term" value="F:pyruvate dehydrogenase (acetyl-transferring) activity"/>
    <property type="evidence" value="ECO:0007669"/>
    <property type="project" value="UniProtKB-UniRule"/>
</dbReference>
<dbReference type="AlphaFoldDB" id="I7JXX7"/>
<name>I7JXX7_9LACO</name>
<organism evidence="12 13">
    <name type="scientific">Lactobacillus pasteurii DSM 23907 = CRBIP 24.76</name>
    <dbReference type="NCBI Taxonomy" id="1423790"/>
    <lineage>
        <taxon>Bacteria</taxon>
        <taxon>Bacillati</taxon>
        <taxon>Bacillota</taxon>
        <taxon>Bacilli</taxon>
        <taxon>Lactobacillales</taxon>
        <taxon>Lactobacillaceae</taxon>
        <taxon>Lactobacillus</taxon>
    </lineage>
</organism>
<dbReference type="PANTHER" id="PTHR43380">
    <property type="entry name" value="2-OXOISOVALERATE DEHYDROGENASE SUBUNIT ALPHA, MITOCHONDRIAL"/>
    <property type="match status" value="1"/>
</dbReference>
<dbReference type="Proteomes" id="UP000009311">
    <property type="component" value="Unassembled WGS sequence"/>
</dbReference>
<dbReference type="SUPFAM" id="SSF52518">
    <property type="entry name" value="Thiamin diphosphate-binding fold (THDP-binding)"/>
    <property type="match status" value="1"/>
</dbReference>
<evidence type="ECO:0000313" key="12">
    <source>
        <dbReference type="EMBL" id="CCI85035.1"/>
    </source>
</evidence>
<keyword evidence="7 10" id="KW-0670">Pyruvate</keyword>
<evidence type="ECO:0000256" key="6">
    <source>
        <dbReference type="ARBA" id="ARBA00023052"/>
    </source>
</evidence>
<evidence type="ECO:0000256" key="8">
    <source>
        <dbReference type="ARBA" id="ARBA00025211"/>
    </source>
</evidence>
<evidence type="ECO:0000313" key="13">
    <source>
        <dbReference type="Proteomes" id="UP000009311"/>
    </source>
</evidence>
<dbReference type="STRING" id="1423790.BN53_02850"/>
<dbReference type="OrthoDB" id="9766715at2"/>
<keyword evidence="13" id="KW-1185">Reference proteome</keyword>
<dbReference type="Gene3D" id="3.40.50.970">
    <property type="match status" value="1"/>
</dbReference>
<evidence type="ECO:0000259" key="11">
    <source>
        <dbReference type="Pfam" id="PF00676"/>
    </source>
</evidence>
<dbReference type="RefSeq" id="WP_009559584.1">
    <property type="nucleotide sequence ID" value="NZ_AYZN01000010.1"/>
</dbReference>
<dbReference type="EMBL" id="CAKD01000017">
    <property type="protein sequence ID" value="CCI85035.1"/>
    <property type="molecule type" value="Genomic_DNA"/>
</dbReference>
<keyword evidence="5 10" id="KW-0560">Oxidoreductase</keyword>
<dbReference type="CDD" id="cd02000">
    <property type="entry name" value="TPP_E1_PDC_ADC_BCADC"/>
    <property type="match status" value="1"/>
</dbReference>
<evidence type="ECO:0000256" key="3">
    <source>
        <dbReference type="ARBA" id="ARBA00012281"/>
    </source>
</evidence>
<protein>
    <recommendedName>
        <fullName evidence="4 10">Pyruvate dehydrogenase E1 component subunit alpha</fullName>
        <ecNumber evidence="3 10">1.2.4.1</ecNumber>
    </recommendedName>
</protein>
<reference evidence="12 13" key="1">
    <citation type="submission" date="2012-06" db="EMBL/GenBank/DDBJ databases">
        <title>Draft Genome Sequence of Lactobacillus pasteurii CRBIP 24.76T.</title>
        <authorList>
            <person name="Cousin S."/>
            <person name="Bouchier C."/>
            <person name="Loux V."/>
            <person name="Ma L."/>
            <person name="Creno S."/>
            <person name="Bizet C."/>
            <person name="Clermont D."/>
        </authorList>
    </citation>
    <scope>NUCLEOTIDE SEQUENCE [LARGE SCALE GENOMIC DNA]</scope>
    <source>
        <strain evidence="13">CRBIP 24.76T</strain>
    </source>
</reference>
<comment type="catalytic activity">
    <reaction evidence="9 10">
        <text>N(6)-[(R)-lipoyl]-L-lysyl-[protein] + pyruvate + H(+) = N(6)-[(R)-S(8)-acetyldihydrolipoyl]-L-lysyl-[protein] + CO2</text>
        <dbReference type="Rhea" id="RHEA:19189"/>
        <dbReference type="Rhea" id="RHEA-COMP:10474"/>
        <dbReference type="Rhea" id="RHEA-COMP:10478"/>
        <dbReference type="ChEBI" id="CHEBI:15361"/>
        <dbReference type="ChEBI" id="CHEBI:15378"/>
        <dbReference type="ChEBI" id="CHEBI:16526"/>
        <dbReference type="ChEBI" id="CHEBI:83099"/>
        <dbReference type="ChEBI" id="CHEBI:83111"/>
        <dbReference type="EC" id="1.2.4.1"/>
    </reaction>
</comment>
<dbReference type="Pfam" id="PF00676">
    <property type="entry name" value="E1_dh"/>
    <property type="match status" value="1"/>
</dbReference>
<evidence type="ECO:0000256" key="4">
    <source>
        <dbReference type="ARBA" id="ARBA00014159"/>
    </source>
</evidence>
<comment type="cofactor">
    <cofactor evidence="1 10">
        <name>thiamine diphosphate</name>
        <dbReference type="ChEBI" id="CHEBI:58937"/>
    </cofactor>
</comment>
<dbReference type="eggNOG" id="COG1071">
    <property type="taxonomic scope" value="Bacteria"/>
</dbReference>
<dbReference type="InterPro" id="IPR001017">
    <property type="entry name" value="DH_E1"/>
</dbReference>
<keyword evidence="6 10" id="KW-0786">Thiamine pyrophosphate</keyword>
<sequence>MNISDVNFKEIVSSYADEFPTYRVLDEKGNVVDQKAMDSISDEELVKLMETITWARAMDERVILLNRQGALGNYAPGGGQEASQYGSVLALDKKDVFAPTYRDVFTAVKFGMTLTQAFLWFKGHYKANQYPADLNMYSPNVVVGGTPIQAMGNAIAKRMKGEKQIALSLCGDSATSEGDFYEAINFAGVFKANLVAVVQNNGYGISVPTSHQTKAETLAQKAVAAGIPAVRVDGMDPVAVYYTVKKAREYAIENGPIVVENLTYRFGPHTMSDDPKRYRSDEEVEEWRKKDPLIRLGNYLKEKGLWDDQKVDEIYEQVKEEAKVALAEMTKTEPQKISDFLKNMYAVQPQNIQEQIAYYDAKEDN</sequence>
<evidence type="ECO:0000256" key="7">
    <source>
        <dbReference type="ARBA" id="ARBA00023317"/>
    </source>
</evidence>
<dbReference type="NCBIfam" id="TIGR03181">
    <property type="entry name" value="PDH_E1_alph_x"/>
    <property type="match status" value="1"/>
</dbReference>
<evidence type="ECO:0000256" key="9">
    <source>
        <dbReference type="ARBA" id="ARBA00051231"/>
    </source>
</evidence>
<dbReference type="InterPro" id="IPR029061">
    <property type="entry name" value="THDP-binding"/>
</dbReference>
<accession>I7JXX7</accession>
<comment type="caution">
    <text evidence="12">The sequence shown here is derived from an EMBL/GenBank/DDBJ whole genome shotgun (WGS) entry which is preliminary data.</text>
</comment>
<dbReference type="GO" id="GO:0009083">
    <property type="term" value="P:branched-chain amino acid catabolic process"/>
    <property type="evidence" value="ECO:0007669"/>
    <property type="project" value="TreeGrafter"/>
</dbReference>
<evidence type="ECO:0000256" key="2">
    <source>
        <dbReference type="ARBA" id="ARBA00011870"/>
    </source>
</evidence>
<proteinExistence type="predicted"/>
<comment type="function">
    <text evidence="8 10">The pyruvate dehydrogenase complex catalyzes the overall conversion of pyruvate to acetyl-CoA and CO(2). It contains multiple copies of three enzymatic components: pyruvate dehydrogenase (E1), dihydrolipoamide acetyltransferase (E2) and lipoamide dehydrogenase (E3).</text>
</comment>
<evidence type="ECO:0000256" key="1">
    <source>
        <dbReference type="ARBA" id="ARBA00001964"/>
    </source>
</evidence>